<organism evidence="8 9">
    <name type="scientific">Bowmanella denitrificans</name>
    <dbReference type="NCBI Taxonomy" id="366582"/>
    <lineage>
        <taxon>Bacteria</taxon>
        <taxon>Pseudomonadati</taxon>
        <taxon>Pseudomonadota</taxon>
        <taxon>Gammaproteobacteria</taxon>
        <taxon>Alteromonadales</taxon>
        <taxon>Alteromonadaceae</taxon>
        <taxon>Bowmanella</taxon>
    </lineage>
</organism>
<sequence>MNVQYLKIDGAALINLERHCDGRGYFRRNYCALWMKEHGFSALPLQISESFNTHQFTLRGMHLQSAPHEEVKLVSCIKGKLFDVIIDLRPLSKSYLQSYWVELSEFDDLCLYVPKGVAHGFMTLVDNTIIEYKIFEGTYSPEHARGISWNDPVLDKIPWPAAPQVISERDSSYPFLSLCE</sequence>
<evidence type="ECO:0000256" key="1">
    <source>
        <dbReference type="ARBA" id="ARBA00001298"/>
    </source>
</evidence>
<dbReference type="Proteomes" id="UP001501757">
    <property type="component" value="Unassembled WGS sequence"/>
</dbReference>
<keyword evidence="9" id="KW-1185">Reference proteome</keyword>
<name>A0ABN0XL75_9ALTE</name>
<evidence type="ECO:0000313" key="8">
    <source>
        <dbReference type="EMBL" id="GAA0366634.1"/>
    </source>
</evidence>
<gene>
    <name evidence="8" type="primary">rfbC</name>
    <name evidence="8" type="ORF">GCM10009092_33730</name>
</gene>
<dbReference type="PANTHER" id="PTHR21047:SF2">
    <property type="entry name" value="THYMIDINE DIPHOSPHO-4-KETO-RHAMNOSE 3,5-EPIMERASE"/>
    <property type="match status" value="1"/>
</dbReference>
<dbReference type="InterPro" id="IPR000888">
    <property type="entry name" value="RmlC-like"/>
</dbReference>
<evidence type="ECO:0000256" key="3">
    <source>
        <dbReference type="ARBA" id="ARBA00012098"/>
    </source>
</evidence>
<reference evidence="8 9" key="1">
    <citation type="journal article" date="2019" name="Int. J. Syst. Evol. Microbiol.">
        <title>The Global Catalogue of Microorganisms (GCM) 10K type strain sequencing project: providing services to taxonomists for standard genome sequencing and annotation.</title>
        <authorList>
            <consortium name="The Broad Institute Genomics Platform"/>
            <consortium name="The Broad Institute Genome Sequencing Center for Infectious Disease"/>
            <person name="Wu L."/>
            <person name="Ma J."/>
        </authorList>
    </citation>
    <scope>NUCLEOTIDE SEQUENCE [LARGE SCALE GENOMIC DNA]</scope>
    <source>
        <strain evidence="8 9">JCM 13378</strain>
    </source>
</reference>
<evidence type="ECO:0000256" key="6">
    <source>
        <dbReference type="ARBA" id="ARBA00031424"/>
    </source>
</evidence>
<evidence type="ECO:0000256" key="2">
    <source>
        <dbReference type="ARBA" id="ARBA00001997"/>
    </source>
</evidence>
<dbReference type="Gene3D" id="2.60.120.10">
    <property type="entry name" value="Jelly Rolls"/>
    <property type="match status" value="1"/>
</dbReference>
<dbReference type="Pfam" id="PF00908">
    <property type="entry name" value="dTDP_sugar_isom"/>
    <property type="match status" value="1"/>
</dbReference>
<dbReference type="EC" id="5.1.3.13" evidence="3"/>
<evidence type="ECO:0000256" key="4">
    <source>
        <dbReference type="ARBA" id="ARBA00019595"/>
    </source>
</evidence>
<dbReference type="PANTHER" id="PTHR21047">
    <property type="entry name" value="DTDP-6-DEOXY-D-GLUCOSE-3,5 EPIMERASE"/>
    <property type="match status" value="1"/>
</dbReference>
<comment type="caution">
    <text evidence="8">The sequence shown here is derived from an EMBL/GenBank/DDBJ whole genome shotgun (WGS) entry which is preliminary data.</text>
</comment>
<proteinExistence type="predicted"/>
<dbReference type="InterPro" id="IPR011051">
    <property type="entry name" value="RmlC_Cupin_sf"/>
</dbReference>
<dbReference type="SUPFAM" id="SSF51182">
    <property type="entry name" value="RmlC-like cupins"/>
    <property type="match status" value="1"/>
</dbReference>
<dbReference type="InterPro" id="IPR014710">
    <property type="entry name" value="RmlC-like_jellyroll"/>
</dbReference>
<dbReference type="RefSeq" id="WP_343846477.1">
    <property type="nucleotide sequence ID" value="NZ_BAAAEI010000021.1"/>
</dbReference>
<accession>A0ABN0XL75</accession>
<dbReference type="EMBL" id="BAAAEI010000021">
    <property type="protein sequence ID" value="GAA0366634.1"/>
    <property type="molecule type" value="Genomic_DNA"/>
</dbReference>
<comment type="catalytic activity">
    <reaction evidence="1">
        <text>dTDP-4-dehydro-6-deoxy-alpha-D-glucose = dTDP-4-dehydro-beta-L-rhamnose</text>
        <dbReference type="Rhea" id="RHEA:16969"/>
        <dbReference type="ChEBI" id="CHEBI:57649"/>
        <dbReference type="ChEBI" id="CHEBI:62830"/>
        <dbReference type="EC" id="5.1.3.13"/>
    </reaction>
</comment>
<evidence type="ECO:0000256" key="7">
    <source>
        <dbReference type="ARBA" id="ARBA00033311"/>
    </source>
</evidence>
<dbReference type="CDD" id="cd00438">
    <property type="entry name" value="cupin_RmlC"/>
    <property type="match status" value="1"/>
</dbReference>
<evidence type="ECO:0000256" key="5">
    <source>
        <dbReference type="ARBA" id="ARBA00029758"/>
    </source>
</evidence>
<protein>
    <recommendedName>
        <fullName evidence="4">dTDP-4-dehydrorhamnose 3,5-epimerase</fullName>
        <ecNumber evidence="3">5.1.3.13</ecNumber>
    </recommendedName>
    <alternativeName>
        <fullName evidence="6">Thymidine diphospho-4-keto-rhamnose 3,5-epimerase</fullName>
    </alternativeName>
    <alternativeName>
        <fullName evidence="5">dTDP-4-keto-6-deoxyglucose 3,5-epimerase</fullName>
    </alternativeName>
    <alternativeName>
        <fullName evidence="7">dTDP-6-deoxy-D-xylo-4-hexulose 3,5-epimerase</fullName>
    </alternativeName>
</protein>
<comment type="function">
    <text evidence="2">Catalyzes the epimerization of the C3' and C5'positions of dTDP-6-deoxy-D-xylo-4-hexulose, forming dTDP-6-deoxy-L-lyxo-4-hexulose.</text>
</comment>
<evidence type="ECO:0000313" key="9">
    <source>
        <dbReference type="Proteomes" id="UP001501757"/>
    </source>
</evidence>